<dbReference type="AlphaFoldDB" id="A0AB72U7I0"/>
<dbReference type="Proteomes" id="UP000007127">
    <property type="component" value="Chromosome"/>
</dbReference>
<reference evidence="1 2" key="1">
    <citation type="journal article" date="2012" name="J. Bacteriol.">
        <title>Genome sequence of Thalassospira xiamenensis type strain M-5.</title>
        <authorList>
            <person name="Lai Q."/>
            <person name="Shao Z."/>
        </authorList>
    </citation>
    <scope>NUCLEOTIDE SEQUENCE [LARGE SCALE GENOMIC DNA]</scope>
    <source>
        <strain evidence="1 2">M-5</strain>
    </source>
</reference>
<proteinExistence type="predicted"/>
<dbReference type="EMBL" id="CP004388">
    <property type="protein sequence ID" value="AJD50174.1"/>
    <property type="molecule type" value="Genomic_DNA"/>
</dbReference>
<evidence type="ECO:0008006" key="3">
    <source>
        <dbReference type="Google" id="ProtNLM"/>
    </source>
</evidence>
<sequence length="290" mass="31278">MSHSPISEDDLHAFVDGALDGARHDAVAAYIAQHPDIARRVDAYARHRDLMRVAFAPVADEPVPSQLNLHHLIENRRHDGKSVTDHRQDGFQGGNAVGRIAWFGGWQGAAAAIVLLCAGGGAGWGLHGFVQNPDVPVLTALSASEGIGALAREASASYVAYARDRNRPVEIRADKTDDLLRWISDRVGMNLHVPDLTADGYRFMGGRVVATDHGPAAMLMYDDDQGVRLVMLARPMQADQNAPMQEHHADGVTGFSWASMGTGYSVVGPLSDDLLHPVADQMRKQLTTPA</sequence>
<evidence type="ECO:0000313" key="2">
    <source>
        <dbReference type="Proteomes" id="UP000007127"/>
    </source>
</evidence>
<gene>
    <name evidence="1" type="ORF">TH3_00240</name>
</gene>
<organism evidence="1 2">
    <name type="scientific">Thalassospira xiamenensis M-5 = DSM 17429</name>
    <dbReference type="NCBI Taxonomy" id="1123366"/>
    <lineage>
        <taxon>Bacteria</taxon>
        <taxon>Pseudomonadati</taxon>
        <taxon>Pseudomonadota</taxon>
        <taxon>Alphaproteobacteria</taxon>
        <taxon>Rhodospirillales</taxon>
        <taxon>Thalassospiraceae</taxon>
        <taxon>Thalassospira</taxon>
    </lineage>
</organism>
<protein>
    <recommendedName>
        <fullName evidence="3">Transmembrane anti-sigma factor</fullName>
    </recommendedName>
</protein>
<dbReference type="RefSeq" id="WP_007088287.1">
    <property type="nucleotide sequence ID" value="NZ_CP004388.1"/>
</dbReference>
<dbReference type="GeneID" id="31925753"/>
<evidence type="ECO:0000313" key="1">
    <source>
        <dbReference type="EMBL" id="AJD50174.1"/>
    </source>
</evidence>
<name>A0AB72U7I0_9PROT</name>
<accession>A0AB72U7I0</accession>
<dbReference type="KEGG" id="txi:TH3_00240"/>